<evidence type="ECO:0000313" key="2">
    <source>
        <dbReference type="EMBL" id="SFH48093.1"/>
    </source>
</evidence>
<feature type="signal peptide" evidence="1">
    <location>
        <begin position="1"/>
        <end position="21"/>
    </location>
</feature>
<evidence type="ECO:0000313" key="3">
    <source>
        <dbReference type="Proteomes" id="UP000199666"/>
    </source>
</evidence>
<name>A0A1I3ADA6_9SPHI</name>
<dbReference type="Proteomes" id="UP000199666">
    <property type="component" value="Unassembled WGS sequence"/>
</dbReference>
<dbReference type="STRING" id="414048.SAMN04489864_11425"/>
<dbReference type="AlphaFoldDB" id="A0A1I3ADA6"/>
<gene>
    <name evidence="2" type="ORF">SAMN04489864_11425</name>
</gene>
<proteinExistence type="predicted"/>
<organism evidence="2 3">
    <name type="scientific">Pedobacter insulae</name>
    <dbReference type="NCBI Taxonomy" id="414048"/>
    <lineage>
        <taxon>Bacteria</taxon>
        <taxon>Pseudomonadati</taxon>
        <taxon>Bacteroidota</taxon>
        <taxon>Sphingobacteriia</taxon>
        <taxon>Sphingobacteriales</taxon>
        <taxon>Sphingobacteriaceae</taxon>
        <taxon>Pedobacter</taxon>
    </lineage>
</organism>
<feature type="chain" id="PRO_5011606710" description="PEP-CTERM protein-sorting domain-containing protein" evidence="1">
    <location>
        <begin position="22"/>
        <end position="124"/>
    </location>
</feature>
<accession>A0A1I3ADA6</accession>
<evidence type="ECO:0000256" key="1">
    <source>
        <dbReference type="SAM" id="SignalP"/>
    </source>
</evidence>
<protein>
    <recommendedName>
        <fullName evidence="4">PEP-CTERM protein-sorting domain-containing protein</fullName>
    </recommendedName>
</protein>
<reference evidence="2 3" key="1">
    <citation type="submission" date="2016-10" db="EMBL/GenBank/DDBJ databases">
        <authorList>
            <person name="de Groot N.N."/>
        </authorList>
    </citation>
    <scope>NUCLEOTIDE SEQUENCE [LARGE SCALE GENOMIC DNA]</scope>
    <source>
        <strain evidence="2 3">DSM 18684</strain>
    </source>
</reference>
<evidence type="ECO:0008006" key="4">
    <source>
        <dbReference type="Google" id="ProtNLM"/>
    </source>
</evidence>
<dbReference type="EMBL" id="FOPP01000014">
    <property type="protein sequence ID" value="SFH48093.1"/>
    <property type="molecule type" value="Genomic_DNA"/>
</dbReference>
<keyword evidence="3" id="KW-1185">Reference proteome</keyword>
<keyword evidence="1" id="KW-0732">Signal</keyword>
<sequence>MVKKLSISLLLLLLIQSVSFARNTGCQLSNNLIYTNQILLSLGKPSFNGTSPVALGPSDCTTTNSGSGSCQVCFGNLLGLVCLTGFQQGSLVNYAFNCDLDSPELILVILGGISGFFFLCKKPN</sequence>